<dbReference type="InterPro" id="IPR021713">
    <property type="entry name" value="Folliculin"/>
</dbReference>
<sequence>NCLVALTHFCEDHGPSVVMCTQAVRLSGLPVAKGGSCLDGATISSALPGGPASLTSTKCPACRSMPPNTLAMYTADWQGDLLLVSSQHPAAPNQLYSQLRQACLRVHSCEVCPTGAMYFGDDAGGGGGGGGCHVFASPFQLDDVKARGLSSQFSVLALSRDGRMLLQSWPWLVNRSAEIIAGLRDAAAAQFSAEQSAGCSARAARINGSGWVRMRRSDVPTRSLAQLTSDPSVYRRLHTCFARLLRGWQREELAPGRPTEDQLALDSVLCLAEEDEDSADDGIRTVVPTPTKLVGGGGGGGSSGLGGEGVQLPVVSAVFHSLRHLRERLHQAPPACQSIDNFSLLLHHLLTGNQIVFRTSLPELAKSFFTLLRCLLPSNCSQELLNWQRYEEPYRCNLLGLTADTRLPDWIAADGEGHPMLLLDCRPDASALAAQAFIPVDDLDLVVTTNRPARPAAQLIGQIDSLLGDPVLPEESLDLLLANAKEDWLERARQTYAFMQAHRRQFSDGQVTAFLSSLGCQRADEIVLKFWTRGISGLTRREIIKSCRQ</sequence>
<reference evidence="19" key="1">
    <citation type="submission" date="2016-11" db="UniProtKB">
        <authorList>
            <consortium name="WormBaseParasite"/>
        </authorList>
    </citation>
    <scope>IDENTIFICATION</scope>
</reference>
<dbReference type="PANTHER" id="PTHR31441">
    <property type="entry name" value="FOLLICULIN FAMILY MEMBER"/>
    <property type="match status" value="1"/>
</dbReference>
<comment type="subcellular location">
    <subcellularLocation>
        <location evidence="2">Cell projection</location>
        <location evidence="2">Cilium</location>
    </subcellularLocation>
    <subcellularLocation>
        <location evidence="4">Cytoplasm</location>
        <location evidence="4">Cytoskeleton</location>
        <location evidence="4">Microtubule organizing center</location>
        <location evidence="4">Centrosome</location>
    </subcellularLocation>
    <subcellularLocation>
        <location evidence="3">Cytoplasm</location>
        <location evidence="3">Cytoskeleton</location>
        <location evidence="3">Spindle</location>
    </subcellularLocation>
    <subcellularLocation>
        <location evidence="5">Cytoplasm</location>
        <location evidence="5">Cytosol</location>
    </subcellularLocation>
    <subcellularLocation>
        <location evidence="6">Lysosome membrane</location>
    </subcellularLocation>
    <subcellularLocation>
        <location evidence="1">Nucleus</location>
    </subcellularLocation>
</comment>
<evidence type="ECO:0000256" key="9">
    <source>
        <dbReference type="ARBA" id="ARBA00022468"/>
    </source>
</evidence>
<keyword evidence="11" id="KW-0472">Membrane</keyword>
<feature type="region of interest" description="Disordered" evidence="16">
    <location>
        <begin position="281"/>
        <end position="300"/>
    </location>
</feature>
<keyword evidence="15" id="KW-0966">Cell projection</keyword>
<evidence type="ECO:0000256" key="2">
    <source>
        <dbReference type="ARBA" id="ARBA00004138"/>
    </source>
</evidence>
<evidence type="ECO:0000256" key="1">
    <source>
        <dbReference type="ARBA" id="ARBA00004123"/>
    </source>
</evidence>
<dbReference type="AlphaFoldDB" id="A0A1I8HPQ5"/>
<dbReference type="GO" id="GO:0005096">
    <property type="term" value="F:GTPase activator activity"/>
    <property type="evidence" value="ECO:0007669"/>
    <property type="project" value="UniProtKB-KW"/>
</dbReference>
<dbReference type="Proteomes" id="UP000095280">
    <property type="component" value="Unplaced"/>
</dbReference>
<keyword evidence="9" id="KW-0343">GTPase activation</keyword>
<evidence type="ECO:0000256" key="7">
    <source>
        <dbReference type="ARBA" id="ARBA00009987"/>
    </source>
</evidence>
<organism evidence="18 19">
    <name type="scientific">Macrostomum lignano</name>
    <dbReference type="NCBI Taxonomy" id="282301"/>
    <lineage>
        <taxon>Eukaryota</taxon>
        <taxon>Metazoa</taxon>
        <taxon>Spiralia</taxon>
        <taxon>Lophotrochozoa</taxon>
        <taxon>Platyhelminthes</taxon>
        <taxon>Rhabditophora</taxon>
        <taxon>Macrostomorpha</taxon>
        <taxon>Macrostomida</taxon>
        <taxon>Macrostomidae</taxon>
        <taxon>Macrostomum</taxon>
    </lineage>
</organism>
<dbReference type="InterPro" id="IPR037521">
    <property type="entry name" value="FLCN/SMCR8_DENN"/>
</dbReference>
<dbReference type="WBParaSite" id="maker-uti_cns_0007172-snap-gene-0.4-mRNA-1">
    <property type="protein sequence ID" value="maker-uti_cns_0007172-snap-gene-0.4-mRNA-1"/>
    <property type="gene ID" value="maker-uti_cns_0007172-snap-gene-0.4"/>
</dbReference>
<dbReference type="Gene3D" id="3.40.50.12430">
    <property type="match status" value="1"/>
</dbReference>
<keyword evidence="18" id="KW-1185">Reference proteome</keyword>
<keyword evidence="10" id="KW-0963">Cytoplasm</keyword>
<dbReference type="GO" id="GO:0005829">
    <property type="term" value="C:cytosol"/>
    <property type="evidence" value="ECO:0007669"/>
    <property type="project" value="UniProtKB-SubCell"/>
</dbReference>
<dbReference type="Pfam" id="PF16692">
    <property type="entry name" value="Folliculin_C"/>
    <property type="match status" value="1"/>
</dbReference>
<evidence type="ECO:0000313" key="18">
    <source>
        <dbReference type="Proteomes" id="UP000095280"/>
    </source>
</evidence>
<feature type="domain" description="UDENN FLCN/SMCR8-type" evidence="17">
    <location>
        <begin position="68"/>
        <end position="536"/>
    </location>
</feature>
<dbReference type="Gene3D" id="1.10.10.1730">
    <property type="entry name" value="Folliculin"/>
    <property type="match status" value="1"/>
</dbReference>
<proteinExistence type="inferred from homology"/>
<evidence type="ECO:0000313" key="19">
    <source>
        <dbReference type="WBParaSite" id="maker-uti_cns_0007172-snap-gene-0.4-mRNA-1"/>
    </source>
</evidence>
<evidence type="ECO:0000256" key="6">
    <source>
        <dbReference type="ARBA" id="ARBA00004656"/>
    </source>
</evidence>
<protein>
    <recommendedName>
        <fullName evidence="8">Folliculin</fullName>
    </recommendedName>
</protein>
<evidence type="ECO:0000256" key="16">
    <source>
        <dbReference type="SAM" id="MobiDB-lite"/>
    </source>
</evidence>
<evidence type="ECO:0000256" key="12">
    <source>
        <dbReference type="ARBA" id="ARBA00023212"/>
    </source>
</evidence>
<evidence type="ECO:0000256" key="13">
    <source>
        <dbReference type="ARBA" id="ARBA00023228"/>
    </source>
</evidence>
<dbReference type="InterPro" id="IPR032035">
    <property type="entry name" value="Folliculin_DENN"/>
</dbReference>
<dbReference type="GO" id="GO:0005765">
    <property type="term" value="C:lysosomal membrane"/>
    <property type="evidence" value="ECO:0007669"/>
    <property type="project" value="UniProtKB-SubCell"/>
</dbReference>
<dbReference type="InterPro" id="IPR044886">
    <property type="entry name" value="FLCN_DENN_C_sf"/>
</dbReference>
<evidence type="ECO:0000256" key="4">
    <source>
        <dbReference type="ARBA" id="ARBA00004300"/>
    </source>
</evidence>
<dbReference type="GO" id="GO:0005634">
    <property type="term" value="C:nucleus"/>
    <property type="evidence" value="ECO:0007669"/>
    <property type="project" value="UniProtKB-SubCell"/>
</dbReference>
<dbReference type="PANTHER" id="PTHR31441:SF2">
    <property type="entry name" value="FOLLICULIN"/>
    <property type="match status" value="1"/>
</dbReference>
<evidence type="ECO:0000256" key="5">
    <source>
        <dbReference type="ARBA" id="ARBA00004514"/>
    </source>
</evidence>
<comment type="similarity">
    <text evidence="7">Belongs to the folliculin family.</text>
</comment>
<evidence type="ECO:0000256" key="3">
    <source>
        <dbReference type="ARBA" id="ARBA00004186"/>
    </source>
</evidence>
<evidence type="ECO:0000256" key="15">
    <source>
        <dbReference type="ARBA" id="ARBA00023273"/>
    </source>
</evidence>
<dbReference type="GO" id="GO:0005813">
    <property type="term" value="C:centrosome"/>
    <property type="evidence" value="ECO:0007669"/>
    <property type="project" value="UniProtKB-SubCell"/>
</dbReference>
<dbReference type="Pfam" id="PF11704">
    <property type="entry name" value="Folliculin"/>
    <property type="match status" value="1"/>
</dbReference>
<dbReference type="GO" id="GO:0005929">
    <property type="term" value="C:cilium"/>
    <property type="evidence" value="ECO:0007669"/>
    <property type="project" value="UniProtKB-SubCell"/>
</dbReference>
<evidence type="ECO:0000256" key="10">
    <source>
        <dbReference type="ARBA" id="ARBA00022490"/>
    </source>
</evidence>
<evidence type="ECO:0000256" key="14">
    <source>
        <dbReference type="ARBA" id="ARBA00023242"/>
    </source>
</evidence>
<dbReference type="PROSITE" id="PS51834">
    <property type="entry name" value="DENN_FLCN_SMCR8"/>
    <property type="match status" value="1"/>
</dbReference>
<keyword evidence="14" id="KW-0539">Nucleus</keyword>
<evidence type="ECO:0000256" key="11">
    <source>
        <dbReference type="ARBA" id="ARBA00023136"/>
    </source>
</evidence>
<name>A0A1I8HPQ5_9PLAT</name>
<evidence type="ECO:0000256" key="8">
    <source>
        <dbReference type="ARBA" id="ARBA00021824"/>
    </source>
</evidence>
<accession>A0A1I8HPQ5</accession>
<evidence type="ECO:0000259" key="17">
    <source>
        <dbReference type="PROSITE" id="PS51834"/>
    </source>
</evidence>
<dbReference type="GO" id="GO:1904263">
    <property type="term" value="P:positive regulation of TORC1 signaling"/>
    <property type="evidence" value="ECO:0007669"/>
    <property type="project" value="TreeGrafter"/>
</dbReference>
<keyword evidence="12" id="KW-0206">Cytoskeleton</keyword>
<dbReference type="GO" id="GO:0005819">
    <property type="term" value="C:spindle"/>
    <property type="evidence" value="ECO:0007669"/>
    <property type="project" value="UniProtKB-SubCell"/>
</dbReference>
<keyword evidence="13" id="KW-0458">Lysosome</keyword>
<dbReference type="InterPro" id="IPR037520">
    <property type="entry name" value="Folliculin/SMCR8_longin"/>
</dbReference>